<dbReference type="InterPro" id="IPR016032">
    <property type="entry name" value="Sig_transdc_resp-reg_C-effctor"/>
</dbReference>
<dbReference type="GO" id="GO:0000160">
    <property type="term" value="P:phosphorelay signal transduction system"/>
    <property type="evidence" value="ECO:0007669"/>
    <property type="project" value="InterPro"/>
</dbReference>
<protein>
    <submittedName>
        <fullName evidence="5">Membrane protein</fullName>
    </submittedName>
</protein>
<gene>
    <name evidence="5" type="ORF">RSO01_48890</name>
</gene>
<dbReference type="PANTHER" id="PTHR12558:SF33">
    <property type="entry name" value="BLL7664 PROTEIN"/>
    <property type="match status" value="1"/>
</dbReference>
<dbReference type="InterPro" id="IPR011990">
    <property type="entry name" value="TPR-like_helical_dom_sf"/>
</dbReference>
<dbReference type="SUPFAM" id="SSF46894">
    <property type="entry name" value="C-terminal effector domain of the bipartite response regulators"/>
    <property type="match status" value="1"/>
</dbReference>
<evidence type="ECO:0000256" key="3">
    <source>
        <dbReference type="PROSITE-ProRule" id="PRU01091"/>
    </source>
</evidence>
<dbReference type="OrthoDB" id="146908at2"/>
<dbReference type="Pfam" id="PF00486">
    <property type="entry name" value="Trans_reg_C"/>
    <property type="match status" value="1"/>
</dbReference>
<dbReference type="EMBL" id="BKAJ01000087">
    <property type="protein sequence ID" value="GEP57723.1"/>
    <property type="molecule type" value="Genomic_DNA"/>
</dbReference>
<reference evidence="5 6" key="1">
    <citation type="submission" date="2019-07" db="EMBL/GenBank/DDBJ databases">
        <title>Whole genome shotgun sequence of Reyranella soli NBRC 108950.</title>
        <authorList>
            <person name="Hosoyama A."/>
            <person name="Uohara A."/>
            <person name="Ohji S."/>
            <person name="Ichikawa N."/>
        </authorList>
    </citation>
    <scope>NUCLEOTIDE SEQUENCE [LARGE SCALE GENOMIC DNA]</scope>
    <source>
        <strain evidence="5 6">NBRC 108950</strain>
    </source>
</reference>
<proteinExistence type="predicted"/>
<dbReference type="Pfam" id="PF13428">
    <property type="entry name" value="TPR_14"/>
    <property type="match status" value="1"/>
</dbReference>
<evidence type="ECO:0000256" key="1">
    <source>
        <dbReference type="ARBA" id="ARBA00023125"/>
    </source>
</evidence>
<keyword evidence="1 3" id="KW-0238">DNA-binding</keyword>
<comment type="caution">
    <text evidence="5">The sequence shown here is derived from an EMBL/GenBank/DDBJ whole genome shotgun (WGS) entry which is preliminary data.</text>
</comment>
<keyword evidence="6" id="KW-1185">Reference proteome</keyword>
<dbReference type="InterPro" id="IPR036388">
    <property type="entry name" value="WH-like_DNA-bd_sf"/>
</dbReference>
<evidence type="ECO:0000259" key="4">
    <source>
        <dbReference type="PROSITE" id="PS51755"/>
    </source>
</evidence>
<feature type="DNA-binding region" description="OmpR/PhoB-type" evidence="3">
    <location>
        <begin position="1"/>
        <end position="64"/>
    </location>
</feature>
<dbReference type="CDD" id="cd00383">
    <property type="entry name" value="trans_reg_C"/>
    <property type="match status" value="1"/>
</dbReference>
<dbReference type="PROSITE" id="PS50005">
    <property type="entry name" value="TPR"/>
    <property type="match status" value="1"/>
</dbReference>
<keyword evidence="2" id="KW-0802">TPR repeat</keyword>
<dbReference type="GO" id="GO:0003677">
    <property type="term" value="F:DNA binding"/>
    <property type="evidence" value="ECO:0007669"/>
    <property type="project" value="UniProtKB-UniRule"/>
</dbReference>
<dbReference type="Gene3D" id="1.25.40.10">
    <property type="entry name" value="Tetratricopeptide repeat domain"/>
    <property type="match status" value="2"/>
</dbReference>
<name>A0A512NFJ6_9HYPH</name>
<dbReference type="PROSITE" id="PS51755">
    <property type="entry name" value="OMPR_PHOB"/>
    <property type="match status" value="1"/>
</dbReference>
<organism evidence="5 6">
    <name type="scientific">Reyranella soli</name>
    <dbReference type="NCBI Taxonomy" id="1230389"/>
    <lineage>
        <taxon>Bacteria</taxon>
        <taxon>Pseudomonadati</taxon>
        <taxon>Pseudomonadota</taxon>
        <taxon>Alphaproteobacteria</taxon>
        <taxon>Hyphomicrobiales</taxon>
        <taxon>Reyranellaceae</taxon>
        <taxon>Reyranella</taxon>
    </lineage>
</organism>
<evidence type="ECO:0000256" key="2">
    <source>
        <dbReference type="PROSITE-ProRule" id="PRU00339"/>
    </source>
</evidence>
<evidence type="ECO:0000313" key="6">
    <source>
        <dbReference type="Proteomes" id="UP000321058"/>
    </source>
</evidence>
<feature type="repeat" description="TPR" evidence="2">
    <location>
        <begin position="311"/>
        <end position="344"/>
    </location>
</feature>
<dbReference type="SUPFAM" id="SSF48452">
    <property type="entry name" value="TPR-like"/>
    <property type="match status" value="1"/>
</dbReference>
<sequence>MFLRAAGRTLSRDFLLDSLGEANKDVYDRAIDTLVSRLRQKLNDDARRPQFIVTRHGSGYSFVAPVKALTMVVAPASGPTADVERPTIAVLPFRNLSDDQQFDHVAAGLTDEVIVALARSQVFIVVGRSAAYAYGVGAATDFDRAQRDLATRYVVEGSLRKLRDTVRVTIRLSERDTGRHLWAENFDRPLQQLLTVQEEVTNTIISTLQPRLNRAEVARVQGIAPEHLDTWSLFVRGMIAFYSMRRSGLQEAIDLARQVIARKPDYANAHALLSVAVRTLVANGGNGDPAELNAQSLAAGHRAVELDPDHTYTISALGAALAFTGRARDAIPSLERAIQLDPTHGPAAATLALALVYRGQAEPAVSHAKHAVELSHNDPVAGHYSWFALANAELLRGRTDAAETAVRRALSLNPGYAWSLVLLANVLGLQGDKAGAHAAFTSATQPFGSAQRLVEVYRALHLPRFEHSEDAARMTAGLRAAGLEI</sequence>
<dbReference type="Proteomes" id="UP000321058">
    <property type="component" value="Unassembled WGS sequence"/>
</dbReference>
<dbReference type="Gene3D" id="3.40.50.10070">
    <property type="entry name" value="TolB, N-terminal domain"/>
    <property type="match status" value="1"/>
</dbReference>
<accession>A0A512NFJ6</accession>
<dbReference type="RefSeq" id="WP_147152289.1">
    <property type="nucleotide sequence ID" value="NZ_BKAJ01000087.1"/>
</dbReference>
<dbReference type="GO" id="GO:0006355">
    <property type="term" value="P:regulation of DNA-templated transcription"/>
    <property type="evidence" value="ECO:0007669"/>
    <property type="project" value="InterPro"/>
</dbReference>
<dbReference type="InterPro" id="IPR019734">
    <property type="entry name" value="TPR_rpt"/>
</dbReference>
<dbReference type="PANTHER" id="PTHR12558">
    <property type="entry name" value="CELL DIVISION CYCLE 16,23,27"/>
    <property type="match status" value="1"/>
</dbReference>
<dbReference type="SUPFAM" id="SSF52964">
    <property type="entry name" value="TolB, N-terminal domain"/>
    <property type="match status" value="1"/>
</dbReference>
<dbReference type="SMART" id="SM00028">
    <property type="entry name" value="TPR"/>
    <property type="match status" value="3"/>
</dbReference>
<evidence type="ECO:0000313" key="5">
    <source>
        <dbReference type="EMBL" id="GEP57723.1"/>
    </source>
</evidence>
<feature type="domain" description="OmpR/PhoB-type" evidence="4">
    <location>
        <begin position="1"/>
        <end position="64"/>
    </location>
</feature>
<dbReference type="AlphaFoldDB" id="A0A512NFJ6"/>
<dbReference type="SMART" id="SM00862">
    <property type="entry name" value="Trans_reg_C"/>
    <property type="match status" value="1"/>
</dbReference>
<dbReference type="InterPro" id="IPR001867">
    <property type="entry name" value="OmpR/PhoB-type_DNA-bd"/>
</dbReference>
<dbReference type="Gene3D" id="1.10.10.10">
    <property type="entry name" value="Winged helix-like DNA-binding domain superfamily/Winged helix DNA-binding domain"/>
    <property type="match status" value="1"/>
</dbReference>